<organism evidence="2 3">
    <name type="scientific">Ureibacillus yapensis</name>
    <dbReference type="NCBI Taxonomy" id="2304605"/>
    <lineage>
        <taxon>Bacteria</taxon>
        <taxon>Bacillati</taxon>
        <taxon>Bacillota</taxon>
        <taxon>Bacilli</taxon>
        <taxon>Bacillales</taxon>
        <taxon>Caryophanaceae</taxon>
        <taxon>Ureibacillus</taxon>
    </lineage>
</organism>
<dbReference type="InterPro" id="IPR039672">
    <property type="entry name" value="MFS_2"/>
</dbReference>
<feature type="transmembrane region" description="Helical" evidence="1">
    <location>
        <begin position="21"/>
        <end position="41"/>
    </location>
</feature>
<dbReference type="GO" id="GO:0015293">
    <property type="term" value="F:symporter activity"/>
    <property type="evidence" value="ECO:0007669"/>
    <property type="project" value="InterPro"/>
</dbReference>
<dbReference type="RefSeq" id="WP_118877157.1">
    <property type="nucleotide sequence ID" value="NZ_QWEI01000009.1"/>
</dbReference>
<dbReference type="GO" id="GO:0008643">
    <property type="term" value="P:carbohydrate transport"/>
    <property type="evidence" value="ECO:0007669"/>
    <property type="project" value="InterPro"/>
</dbReference>
<sequence>MPRKNKEITLRTSVGFGLTDMMGGGAFTIIGAWLLFFFTTYAGLSPVQAASIIAIARIVDAVVSLFVGPISDNFFKFKLGRKYGRRRFFLLIGSPLMLVYVLLWVDGMSFYYYLFTYLAFEIIAAMVLIPWETLPSEMTTDFNKRTKLSTARMFISGLGTFLATFIPGQLFGMLGQDSSTAFLINGAIFAVIFAVCVYISYRTTWEREVPPEVMQQFADQKNEKISFADRLKVIAQTMVDYASTFKVKSFRKHLLMYISSMTAKDAFNAVFVFYCVYALNSSSEVAANLLSLSIIGIPGAIIYGFVIIKIGPANLAKISYSTMILCVFGYAAVYFLNPSNLILTLVIISFFYQIGRSMLEFVPWNAFPFIPDIDEMITKQRREGIFASVMTFFRKSSVALATFLVGAILEGGGFVQNASTQPDSAVHTIIGIMLVGVVGLLLVALITAFTFKLNKETHGILVDEVNRLKDNGSKEDVDPKTKEVVETLTGYKYEDLWNDQQPVGYPQAEKIKEETI</sequence>
<dbReference type="SUPFAM" id="SSF103473">
    <property type="entry name" value="MFS general substrate transporter"/>
    <property type="match status" value="1"/>
</dbReference>
<feature type="transmembrane region" description="Helical" evidence="1">
    <location>
        <begin position="111"/>
        <end position="131"/>
    </location>
</feature>
<comment type="caution">
    <text evidence="2">The sequence shown here is derived from an EMBL/GenBank/DDBJ whole genome shotgun (WGS) entry which is preliminary data.</text>
</comment>
<evidence type="ECO:0000313" key="2">
    <source>
        <dbReference type="EMBL" id="RHW34043.1"/>
    </source>
</evidence>
<dbReference type="EMBL" id="QWEI01000009">
    <property type="protein sequence ID" value="RHW34043.1"/>
    <property type="molecule type" value="Genomic_DNA"/>
</dbReference>
<keyword evidence="1" id="KW-1133">Transmembrane helix</keyword>
<dbReference type="PANTHER" id="PTHR11328">
    <property type="entry name" value="MAJOR FACILITATOR SUPERFAMILY DOMAIN-CONTAINING PROTEIN"/>
    <property type="match status" value="1"/>
</dbReference>
<keyword evidence="1" id="KW-0472">Membrane</keyword>
<feature type="transmembrane region" description="Helical" evidence="1">
    <location>
        <begin position="88"/>
        <end position="105"/>
    </location>
</feature>
<dbReference type="Gene3D" id="1.20.1250.20">
    <property type="entry name" value="MFS general substrate transporter like domains"/>
    <property type="match status" value="2"/>
</dbReference>
<reference evidence="2 3" key="1">
    <citation type="submission" date="2018-08" db="EMBL/GenBank/DDBJ databases">
        <title>Lysinibacillus sp. YLB-03 draft genome sequence.</title>
        <authorList>
            <person name="Yu L."/>
        </authorList>
    </citation>
    <scope>NUCLEOTIDE SEQUENCE [LARGE SCALE GENOMIC DNA]</scope>
    <source>
        <strain evidence="2 3">YLB-03</strain>
    </source>
</reference>
<evidence type="ECO:0000313" key="3">
    <source>
        <dbReference type="Proteomes" id="UP000265692"/>
    </source>
</evidence>
<feature type="transmembrane region" description="Helical" evidence="1">
    <location>
        <begin position="285"/>
        <end position="306"/>
    </location>
</feature>
<keyword evidence="1" id="KW-0812">Transmembrane</keyword>
<feature type="transmembrane region" description="Helical" evidence="1">
    <location>
        <begin position="151"/>
        <end position="170"/>
    </location>
</feature>
<evidence type="ECO:0000256" key="1">
    <source>
        <dbReference type="SAM" id="Phobius"/>
    </source>
</evidence>
<accession>A0A396SC85</accession>
<dbReference type="CDD" id="cd17332">
    <property type="entry name" value="MFS_MelB_like"/>
    <property type="match status" value="1"/>
</dbReference>
<dbReference type="GO" id="GO:0005886">
    <property type="term" value="C:plasma membrane"/>
    <property type="evidence" value="ECO:0007669"/>
    <property type="project" value="TreeGrafter"/>
</dbReference>
<dbReference type="Proteomes" id="UP000265692">
    <property type="component" value="Unassembled WGS sequence"/>
</dbReference>
<dbReference type="OrthoDB" id="9764596at2"/>
<protein>
    <submittedName>
        <fullName evidence="2">MFS transporter</fullName>
    </submittedName>
</protein>
<feature type="transmembrane region" description="Helical" evidence="1">
    <location>
        <begin position="182"/>
        <end position="201"/>
    </location>
</feature>
<keyword evidence="3" id="KW-1185">Reference proteome</keyword>
<proteinExistence type="predicted"/>
<dbReference type="Pfam" id="PF13347">
    <property type="entry name" value="MFS_2"/>
    <property type="match status" value="1"/>
</dbReference>
<dbReference type="InterPro" id="IPR036259">
    <property type="entry name" value="MFS_trans_sf"/>
</dbReference>
<name>A0A396SC85_9BACL</name>
<feature type="transmembrane region" description="Helical" evidence="1">
    <location>
        <begin position="385"/>
        <end position="409"/>
    </location>
</feature>
<dbReference type="PANTHER" id="PTHR11328:SF24">
    <property type="entry name" value="MAJOR FACILITATOR SUPERFAMILY (MFS) PROFILE DOMAIN-CONTAINING PROTEIN"/>
    <property type="match status" value="1"/>
</dbReference>
<feature type="transmembrane region" description="Helical" evidence="1">
    <location>
        <begin position="47"/>
        <end position="67"/>
    </location>
</feature>
<gene>
    <name evidence="2" type="ORF">D1B33_14690</name>
</gene>
<feature type="transmembrane region" description="Helical" evidence="1">
    <location>
        <begin position="429"/>
        <end position="451"/>
    </location>
</feature>
<dbReference type="AlphaFoldDB" id="A0A396SC85"/>